<evidence type="ECO:0000313" key="2">
    <source>
        <dbReference type="EMBL" id="CAF1704928.1"/>
    </source>
</evidence>
<protein>
    <submittedName>
        <fullName evidence="2">(rape) hypothetical protein</fullName>
    </submittedName>
</protein>
<reference evidence="2" key="1">
    <citation type="submission" date="2021-01" db="EMBL/GenBank/DDBJ databases">
        <authorList>
            <consortium name="Genoscope - CEA"/>
            <person name="William W."/>
        </authorList>
    </citation>
    <scope>NUCLEOTIDE SEQUENCE</scope>
</reference>
<dbReference type="Pfam" id="PF14368">
    <property type="entry name" value="LTP_2"/>
    <property type="match status" value="1"/>
</dbReference>
<organism evidence="2">
    <name type="scientific">Brassica napus</name>
    <name type="common">Rape</name>
    <dbReference type="NCBI Taxonomy" id="3708"/>
    <lineage>
        <taxon>Eukaryota</taxon>
        <taxon>Viridiplantae</taxon>
        <taxon>Streptophyta</taxon>
        <taxon>Embryophyta</taxon>
        <taxon>Tracheophyta</taxon>
        <taxon>Spermatophyta</taxon>
        <taxon>Magnoliopsida</taxon>
        <taxon>eudicotyledons</taxon>
        <taxon>Gunneridae</taxon>
        <taxon>Pentapetalae</taxon>
        <taxon>rosids</taxon>
        <taxon>malvids</taxon>
        <taxon>Brassicales</taxon>
        <taxon>Brassicaceae</taxon>
        <taxon>Brassiceae</taxon>
        <taxon>Brassica</taxon>
    </lineage>
</organism>
<dbReference type="PANTHER" id="PTHR33286:SF23">
    <property type="entry name" value="BIFUNCTIONAL INHIBITOR_PLANT LIPID TRANSFER PROTEIN_SEED STORAGE HELICAL DOMAIN-CONTAINING PROTEIN"/>
    <property type="match status" value="1"/>
</dbReference>
<sequence length="170" mass="19081">FSISNIESSLSEIMEESRTMLKSLILLMMISSFCLELTVAETYCHAQRRLLIDACKILIFRQAPPAECCRRIRTTPAWCVCPSVTPQRAALIDVNYAVGVIRQCGRYVARGTKCGNMSIKSVIRTEHEPTKMICIPSKMKKIKTRMGLVFFFAADRKPPQQHTAAPVPTA</sequence>
<dbReference type="EMBL" id="HG994367">
    <property type="protein sequence ID" value="CAF1704928.1"/>
    <property type="molecule type" value="Genomic_DNA"/>
</dbReference>
<dbReference type="InterPro" id="IPR036312">
    <property type="entry name" value="Bifun_inhib/LTP/seed_sf"/>
</dbReference>
<name>A0A816IAR9_BRANA</name>
<feature type="non-terminal residue" evidence="2">
    <location>
        <position position="170"/>
    </location>
</feature>
<proteinExistence type="predicted"/>
<dbReference type="Proteomes" id="UP001295469">
    <property type="component" value="Chromosome C03"/>
</dbReference>
<feature type="domain" description="Bifunctional inhibitor/plant lipid transfer protein/seed storage helical" evidence="1">
    <location>
        <begin position="26"/>
        <end position="114"/>
    </location>
</feature>
<gene>
    <name evidence="2" type="ORF">DARMORV10_C03P49230.1</name>
</gene>
<evidence type="ECO:0000259" key="1">
    <source>
        <dbReference type="Pfam" id="PF14368"/>
    </source>
</evidence>
<accession>A0A816IAR9</accession>
<dbReference type="PANTHER" id="PTHR33286">
    <property type="entry name" value="BIFUNCTIONAL INHIBITOR/LIPID-TRANSFER PROTEIN/SEED STORAGE 2S ALBUMIN SUPERFAMILY PROTEIN"/>
    <property type="match status" value="1"/>
</dbReference>
<dbReference type="InterPro" id="IPR016140">
    <property type="entry name" value="Bifunc_inhib/LTP/seed_store"/>
</dbReference>
<dbReference type="AlphaFoldDB" id="A0A816IAR9"/>
<dbReference type="SUPFAM" id="SSF47699">
    <property type="entry name" value="Bifunctional inhibitor/lipid-transfer protein/seed storage 2S albumin"/>
    <property type="match status" value="1"/>
</dbReference>